<protein>
    <recommendedName>
        <fullName evidence="3">Ubiquitin thioesterase OTU</fullName>
        <ecNumber evidence="3">3.4.19.12</ecNumber>
    </recommendedName>
</protein>
<dbReference type="InterPro" id="IPR003323">
    <property type="entry name" value="OTU_dom"/>
</dbReference>
<dbReference type="EC" id="3.4.19.12" evidence="3"/>
<dbReference type="PANTHER" id="PTHR13312:SF3">
    <property type="entry name" value="OVARIAN TUMOR DOMAIN-CONTAINING DEUBIQUITINATING ENZYME 3"/>
    <property type="match status" value="1"/>
</dbReference>
<evidence type="ECO:0000313" key="5">
    <source>
        <dbReference type="EMBL" id="KAK9908793.1"/>
    </source>
</evidence>
<dbReference type="PROSITE" id="PS50802">
    <property type="entry name" value="OTU"/>
    <property type="match status" value="1"/>
</dbReference>
<keyword evidence="3" id="KW-0788">Thiol protease</keyword>
<gene>
    <name evidence="5" type="ORF">WJX75_003005</name>
</gene>
<reference evidence="5 6" key="1">
    <citation type="journal article" date="2024" name="Nat. Commun.">
        <title>Phylogenomics reveals the evolutionary origins of lichenization in chlorophyte algae.</title>
        <authorList>
            <person name="Puginier C."/>
            <person name="Libourel C."/>
            <person name="Otte J."/>
            <person name="Skaloud P."/>
            <person name="Haon M."/>
            <person name="Grisel S."/>
            <person name="Petersen M."/>
            <person name="Berrin J.G."/>
            <person name="Delaux P.M."/>
            <person name="Dal Grande F."/>
            <person name="Keller J."/>
        </authorList>
    </citation>
    <scope>NUCLEOTIDE SEQUENCE [LARGE SCALE GENOMIC DNA]</scope>
    <source>
        <strain evidence="5 6">SAG 216-7</strain>
    </source>
</reference>
<name>A0ABR2YP42_9CHLO</name>
<evidence type="ECO:0000313" key="6">
    <source>
        <dbReference type="Proteomes" id="UP001491310"/>
    </source>
</evidence>
<accession>A0ABR2YP42</accession>
<dbReference type="PANTHER" id="PTHR13312">
    <property type="entry name" value="HIV-INDUCED PROTEIN-7-LIKE PROTEASE"/>
    <property type="match status" value="1"/>
</dbReference>
<dbReference type="CDD" id="cd22759">
    <property type="entry name" value="OTU_plant_OTU3-like"/>
    <property type="match status" value="1"/>
</dbReference>
<evidence type="ECO:0000256" key="1">
    <source>
        <dbReference type="ARBA" id="ARBA00000707"/>
    </source>
</evidence>
<dbReference type="Proteomes" id="UP001491310">
    <property type="component" value="Unassembled WGS sequence"/>
</dbReference>
<comment type="function">
    <text evidence="3">Hydrolase that can remove conjugated ubiquitin from proteins and may therefore play an important regulatory role at the level of protein turnover by preventing degradation.</text>
</comment>
<keyword evidence="3" id="KW-0963">Cytoplasm</keyword>
<sequence>MEISRGEAGATCCSFATVAFRLNRSTSALPGPEISRCSFQFNNLMQGGDSVSLEGLNVSSDYHRKKQAANRHHREQTEREKIHKLYSTKPETHLRVVTIKGDGRCLFRAMAKGLAHAKGEFLGGRTEEADADELRRAVADALCRGPERLRSFKEVLPSIEAFEGGLRRYCTRLQSPSFWGGEVEILILSKMLKAPIFVFQRAEEAGRKDKGFIPIVKYGEEFAEPKKGRKPRAPVKLLYSSGNHYDLLLPSLI</sequence>
<comment type="subcellular location">
    <subcellularLocation>
        <location evidence="3">Cytoplasm</location>
    </subcellularLocation>
</comment>
<feature type="domain" description="OTU" evidence="4">
    <location>
        <begin position="94"/>
        <end position="251"/>
    </location>
</feature>
<keyword evidence="3" id="KW-0833">Ubl conjugation pathway</keyword>
<dbReference type="InterPro" id="IPR038765">
    <property type="entry name" value="Papain-like_cys_pep_sf"/>
</dbReference>
<comment type="catalytic activity">
    <reaction evidence="1 3">
        <text>Thiol-dependent hydrolysis of ester, thioester, amide, peptide and isopeptide bonds formed by the C-terminal Gly of ubiquitin (a 76-residue protein attached to proteins as an intracellular targeting signal).</text>
        <dbReference type="EC" id="3.4.19.12"/>
    </reaction>
</comment>
<evidence type="ECO:0000256" key="2">
    <source>
        <dbReference type="ARBA" id="ARBA00022801"/>
    </source>
</evidence>
<dbReference type="SUPFAM" id="SSF54001">
    <property type="entry name" value="Cysteine proteinases"/>
    <property type="match status" value="1"/>
</dbReference>
<keyword evidence="6" id="KW-1185">Reference proteome</keyword>
<keyword evidence="3" id="KW-0645">Protease</keyword>
<dbReference type="Gene3D" id="3.90.70.80">
    <property type="match status" value="1"/>
</dbReference>
<evidence type="ECO:0000259" key="4">
    <source>
        <dbReference type="PROSITE" id="PS50802"/>
    </source>
</evidence>
<proteinExistence type="predicted"/>
<dbReference type="Pfam" id="PF02338">
    <property type="entry name" value="OTU"/>
    <property type="match status" value="1"/>
</dbReference>
<evidence type="ECO:0000256" key="3">
    <source>
        <dbReference type="RuleBase" id="RU367104"/>
    </source>
</evidence>
<dbReference type="EMBL" id="JALJOT010000007">
    <property type="protein sequence ID" value="KAK9908793.1"/>
    <property type="molecule type" value="Genomic_DNA"/>
</dbReference>
<organism evidence="5 6">
    <name type="scientific">Coccomyxa subellipsoidea</name>
    <dbReference type="NCBI Taxonomy" id="248742"/>
    <lineage>
        <taxon>Eukaryota</taxon>
        <taxon>Viridiplantae</taxon>
        <taxon>Chlorophyta</taxon>
        <taxon>core chlorophytes</taxon>
        <taxon>Trebouxiophyceae</taxon>
        <taxon>Trebouxiophyceae incertae sedis</taxon>
        <taxon>Coccomyxaceae</taxon>
        <taxon>Coccomyxa</taxon>
    </lineage>
</organism>
<keyword evidence="2 3" id="KW-0378">Hydrolase</keyword>
<comment type="caution">
    <text evidence="5">The sequence shown here is derived from an EMBL/GenBank/DDBJ whole genome shotgun (WGS) entry which is preliminary data.</text>
</comment>